<organism evidence="5 6">
    <name type="scientific">Svornostia abyssi</name>
    <dbReference type="NCBI Taxonomy" id="2898438"/>
    <lineage>
        <taxon>Bacteria</taxon>
        <taxon>Bacillati</taxon>
        <taxon>Actinomycetota</taxon>
        <taxon>Thermoleophilia</taxon>
        <taxon>Solirubrobacterales</taxon>
        <taxon>Baekduiaceae</taxon>
        <taxon>Svornostia</taxon>
    </lineage>
</organism>
<evidence type="ECO:0000256" key="2">
    <source>
        <dbReference type="ARBA" id="ARBA00022723"/>
    </source>
</evidence>
<dbReference type="GO" id="GO:0008973">
    <property type="term" value="F:phosphopentomutase activity"/>
    <property type="evidence" value="ECO:0007669"/>
    <property type="project" value="UniProtKB-EC"/>
</dbReference>
<dbReference type="EC" id="5.4.2.7" evidence="5"/>
<sequence>MRRRAFVVVADAVGVGALPDAAAYGDEGANTLAHVAEAEGGLRLPTLQRLGLGSILPLRGVTPAGTPALHGRLAPEGPGKDSATGHWELMGVVTPLPLPTYPDGFPAEVVAEIVRLTGHEPLCNRPYDGLRAIADFGDEHVRTRAPIVYTSQDSVLQIAAHDEVLPEAELHAVCRALREVLTGDHAVGRVIARPFAGAPGAYERTGGRRDFAVRPPGPSYLEAAQAAGVPVHAVGKAWDLFAGVGIDEQHAAATNADGLAVTGRLVDELDQGLVLVNLIETDQVHGHRKDTAGFHAALQEIDRAVSIWLRRLRADDLLVITADHGVDPRAPHSDHTREYVPLLAVFDGDEGRRHDGAMADVGASALAWVTEGDEPALPGSSFVTGS</sequence>
<dbReference type="InterPro" id="IPR017850">
    <property type="entry name" value="Alkaline_phosphatase_core_sf"/>
</dbReference>
<evidence type="ECO:0000259" key="4">
    <source>
        <dbReference type="Pfam" id="PF01676"/>
    </source>
</evidence>
<proteinExistence type="inferred from homology"/>
<dbReference type="InterPro" id="IPR024052">
    <property type="entry name" value="Phosphopentomutase_DeoB_cap_sf"/>
</dbReference>
<dbReference type="InterPro" id="IPR006124">
    <property type="entry name" value="Metalloenzyme"/>
</dbReference>
<dbReference type="NCBIfam" id="NF003766">
    <property type="entry name" value="PRK05362.1"/>
    <property type="match status" value="1"/>
</dbReference>
<name>A0ABY5PD63_9ACTN</name>
<evidence type="ECO:0000256" key="3">
    <source>
        <dbReference type="ARBA" id="ARBA00023211"/>
    </source>
</evidence>
<keyword evidence="5" id="KW-0413">Isomerase</keyword>
<dbReference type="PIRSF" id="PIRSF001491">
    <property type="entry name" value="Ppentomutase"/>
    <property type="match status" value="1"/>
</dbReference>
<dbReference type="Pfam" id="PF01676">
    <property type="entry name" value="Metalloenzyme"/>
    <property type="match status" value="1"/>
</dbReference>
<evidence type="ECO:0000313" key="6">
    <source>
        <dbReference type="Proteomes" id="UP001058860"/>
    </source>
</evidence>
<keyword evidence="3" id="KW-0464">Manganese</keyword>
<keyword evidence="2" id="KW-0479">Metal-binding</keyword>
<dbReference type="InterPro" id="IPR010045">
    <property type="entry name" value="DeoB"/>
</dbReference>
<dbReference type="CDD" id="cd16009">
    <property type="entry name" value="PPM"/>
    <property type="match status" value="1"/>
</dbReference>
<dbReference type="EMBL" id="CP088295">
    <property type="protein sequence ID" value="UUY02604.1"/>
    <property type="molecule type" value="Genomic_DNA"/>
</dbReference>
<evidence type="ECO:0000313" key="5">
    <source>
        <dbReference type="EMBL" id="UUY02604.1"/>
    </source>
</evidence>
<gene>
    <name evidence="5" type="ORF">LRS13_18195</name>
</gene>
<evidence type="ECO:0000256" key="1">
    <source>
        <dbReference type="ARBA" id="ARBA00010373"/>
    </source>
</evidence>
<keyword evidence="6" id="KW-1185">Reference proteome</keyword>
<reference evidence="6" key="1">
    <citation type="submission" date="2021-11" db="EMBL/GenBank/DDBJ databases">
        <title>Cultivation dependent microbiological survey of springs from the worlds oldest radium mine currently devoted to the extraction of radon-saturated water.</title>
        <authorList>
            <person name="Kapinusova G."/>
            <person name="Smrhova T."/>
            <person name="Strejcek M."/>
            <person name="Suman J."/>
            <person name="Jani K."/>
            <person name="Pajer P."/>
            <person name="Uhlik O."/>
        </authorList>
    </citation>
    <scope>NUCLEOTIDE SEQUENCE [LARGE SCALE GENOMIC DNA]</scope>
    <source>
        <strain evidence="6">J379</strain>
    </source>
</reference>
<protein>
    <submittedName>
        <fullName evidence="5">Phosphopentomutase</fullName>
        <ecNumber evidence="5">5.4.2.7</ecNumber>
    </submittedName>
</protein>
<dbReference type="PANTHER" id="PTHR21110">
    <property type="entry name" value="PHOSPHOPENTOMUTASE"/>
    <property type="match status" value="1"/>
</dbReference>
<dbReference type="Gene3D" id="3.30.70.1250">
    <property type="entry name" value="Phosphopentomutase"/>
    <property type="match status" value="1"/>
</dbReference>
<dbReference type="SUPFAM" id="SSF143856">
    <property type="entry name" value="DeoB insert domain-like"/>
    <property type="match status" value="1"/>
</dbReference>
<feature type="domain" description="Metalloenzyme" evidence="4">
    <location>
        <begin position="4"/>
        <end position="366"/>
    </location>
</feature>
<dbReference type="PANTHER" id="PTHR21110:SF0">
    <property type="entry name" value="PHOSPHOPENTOMUTASE"/>
    <property type="match status" value="1"/>
</dbReference>
<dbReference type="Gene3D" id="3.40.720.10">
    <property type="entry name" value="Alkaline Phosphatase, subunit A"/>
    <property type="match status" value="1"/>
</dbReference>
<dbReference type="RefSeq" id="WP_353863127.1">
    <property type="nucleotide sequence ID" value="NZ_CP088295.1"/>
</dbReference>
<dbReference type="Proteomes" id="UP001058860">
    <property type="component" value="Chromosome"/>
</dbReference>
<accession>A0ABY5PD63</accession>
<dbReference type="SUPFAM" id="SSF53649">
    <property type="entry name" value="Alkaline phosphatase-like"/>
    <property type="match status" value="1"/>
</dbReference>
<comment type="similarity">
    <text evidence="1">Belongs to the phosphopentomutase family.</text>
</comment>